<evidence type="ECO:0000313" key="5">
    <source>
        <dbReference type="Proteomes" id="UP000244369"/>
    </source>
</evidence>
<proteinExistence type="inferred from homology"/>
<dbReference type="Gene3D" id="3.20.20.10">
    <property type="entry name" value="Alanine racemase"/>
    <property type="match status" value="1"/>
</dbReference>
<dbReference type="InterPro" id="IPR001608">
    <property type="entry name" value="Ala_racemase_N"/>
</dbReference>
<sequence>MDKKHGELPADINWYMIGHLQRNKVKYIANYVTMIQSVDSLKLMNTIEKEGKKHDRIIPILIEVNVGEEESKFGVKPTLQDCMELAEASLQLPHVKLRGLMTSAPYYDDPEKTRPIFRRLRELRDKMNKQNDQLKLDVLSMGMTHDYEIAVEEGSTCVRVGTAIFCPRDYSNRQY</sequence>
<dbReference type="Proteomes" id="UP000244369">
    <property type="component" value="Chromosome"/>
</dbReference>
<comment type="similarity">
    <text evidence="2">Belongs to the pyridoxal phosphate-binding protein YggS/PROSC family.</text>
</comment>
<evidence type="ECO:0000256" key="2">
    <source>
        <dbReference type="RuleBase" id="RU004514"/>
    </source>
</evidence>
<reference evidence="4 5" key="1">
    <citation type="submission" date="2018-03" db="EMBL/GenBank/DDBJ databases">
        <title>Complete Genome Sequence of the Chinese traditional Highland Barley wine Isolate Lactobacillus reuteri WHH1689.</title>
        <authorList>
            <person name="Chen S."/>
            <person name="Chen L."/>
            <person name="Chen L."/>
            <person name="Li Y."/>
        </authorList>
    </citation>
    <scope>NUCLEOTIDE SEQUENCE [LARGE SCALE GENOMIC DNA]</scope>
    <source>
        <strain evidence="4 5">WHH1689</strain>
    </source>
</reference>
<dbReference type="AlphaFoldDB" id="A0A2S1ERW5"/>
<dbReference type="PANTHER" id="PTHR10146:SF14">
    <property type="entry name" value="PYRIDOXAL PHOSPHATE HOMEOSTASIS PROTEIN"/>
    <property type="match status" value="1"/>
</dbReference>
<dbReference type="Pfam" id="PF01168">
    <property type="entry name" value="Ala_racemase_N"/>
    <property type="match status" value="1"/>
</dbReference>
<gene>
    <name evidence="4" type="ORF">LWHH1689_1316</name>
</gene>
<dbReference type="InterPro" id="IPR029066">
    <property type="entry name" value="PLP-binding_barrel"/>
</dbReference>
<keyword evidence="1" id="KW-0663">Pyridoxal phosphate</keyword>
<evidence type="ECO:0000313" key="4">
    <source>
        <dbReference type="EMBL" id="AWD62621.1"/>
    </source>
</evidence>
<dbReference type="PANTHER" id="PTHR10146">
    <property type="entry name" value="PROLINE SYNTHETASE CO-TRANSCRIBED BACTERIAL HOMOLOG PROTEIN"/>
    <property type="match status" value="1"/>
</dbReference>
<dbReference type="GO" id="GO:0030170">
    <property type="term" value="F:pyridoxal phosphate binding"/>
    <property type="evidence" value="ECO:0007669"/>
    <property type="project" value="InterPro"/>
</dbReference>
<dbReference type="SUPFAM" id="SSF51419">
    <property type="entry name" value="PLP-binding barrel"/>
    <property type="match status" value="1"/>
</dbReference>
<organism evidence="4 5">
    <name type="scientific">Limosilactobacillus reuteri</name>
    <name type="common">Lactobacillus reuteri</name>
    <dbReference type="NCBI Taxonomy" id="1598"/>
    <lineage>
        <taxon>Bacteria</taxon>
        <taxon>Bacillati</taxon>
        <taxon>Bacillota</taxon>
        <taxon>Bacilli</taxon>
        <taxon>Lactobacillales</taxon>
        <taxon>Lactobacillaceae</taxon>
        <taxon>Limosilactobacillus</taxon>
    </lineage>
</organism>
<evidence type="ECO:0000259" key="3">
    <source>
        <dbReference type="Pfam" id="PF01168"/>
    </source>
</evidence>
<evidence type="ECO:0000256" key="1">
    <source>
        <dbReference type="ARBA" id="ARBA00022898"/>
    </source>
</evidence>
<dbReference type="CDD" id="cd00635">
    <property type="entry name" value="PLPDE_III_YBL036c_like"/>
    <property type="match status" value="1"/>
</dbReference>
<dbReference type="NCBIfam" id="TIGR00044">
    <property type="entry name" value="YggS family pyridoxal phosphate-dependent enzyme"/>
    <property type="match status" value="1"/>
</dbReference>
<dbReference type="EMBL" id="CP027805">
    <property type="protein sequence ID" value="AWD62621.1"/>
    <property type="molecule type" value="Genomic_DNA"/>
</dbReference>
<dbReference type="InterPro" id="IPR011078">
    <property type="entry name" value="PyrdxlP_homeostasis"/>
</dbReference>
<accession>A0A2S1ERW5</accession>
<protein>
    <recommendedName>
        <fullName evidence="3">Alanine racemase N-terminal domain-containing protein</fullName>
    </recommendedName>
</protein>
<name>A0A2S1ERW5_LIMRT</name>
<feature type="domain" description="Alanine racemase N-terminal" evidence="3">
    <location>
        <begin position="14"/>
        <end position="166"/>
    </location>
</feature>